<keyword evidence="1" id="KW-1133">Transmembrane helix</keyword>
<dbReference type="Proteomes" id="UP001516023">
    <property type="component" value="Unassembled WGS sequence"/>
</dbReference>
<reference evidence="2 3" key="1">
    <citation type="journal article" date="2020" name="G3 (Bethesda)">
        <title>Improved Reference Genome for Cyclotella cryptica CCMP332, a Model for Cell Wall Morphogenesis, Salinity Adaptation, and Lipid Production in Diatoms (Bacillariophyta).</title>
        <authorList>
            <person name="Roberts W.R."/>
            <person name="Downey K.M."/>
            <person name="Ruck E.C."/>
            <person name="Traller J.C."/>
            <person name="Alverson A.J."/>
        </authorList>
    </citation>
    <scope>NUCLEOTIDE SEQUENCE [LARGE SCALE GENOMIC DNA]</scope>
    <source>
        <strain evidence="2 3">CCMP332</strain>
    </source>
</reference>
<accession>A0ABD3NNW6</accession>
<dbReference type="EMBL" id="JABMIG020000455">
    <property type="protein sequence ID" value="KAL3777258.1"/>
    <property type="molecule type" value="Genomic_DNA"/>
</dbReference>
<evidence type="ECO:0000313" key="3">
    <source>
        <dbReference type="Proteomes" id="UP001516023"/>
    </source>
</evidence>
<protein>
    <submittedName>
        <fullName evidence="2">Uncharacterized protein</fullName>
    </submittedName>
</protein>
<dbReference type="AlphaFoldDB" id="A0ABD3NNW6"/>
<organism evidence="2 3">
    <name type="scientific">Cyclotella cryptica</name>
    <dbReference type="NCBI Taxonomy" id="29204"/>
    <lineage>
        <taxon>Eukaryota</taxon>
        <taxon>Sar</taxon>
        <taxon>Stramenopiles</taxon>
        <taxon>Ochrophyta</taxon>
        <taxon>Bacillariophyta</taxon>
        <taxon>Coscinodiscophyceae</taxon>
        <taxon>Thalassiosirophycidae</taxon>
        <taxon>Stephanodiscales</taxon>
        <taxon>Stephanodiscaceae</taxon>
        <taxon>Cyclotella</taxon>
    </lineage>
</organism>
<feature type="transmembrane region" description="Helical" evidence="1">
    <location>
        <begin position="49"/>
        <end position="74"/>
    </location>
</feature>
<sequence length="142" mass="16054">MMTSMLGSRDVVNLLSELTKIRMTPLVDGMEIRSDDNAISPKVLLIREILANAILSIPLLAAQLQYFLSLYLLASTIITWMTKNELTWSEDFMSWLTVESMSNMDVDNTGSGLFKPWSLTLRLYTLNFIAMTIKGLVVFILI</sequence>
<comment type="caution">
    <text evidence="2">The sequence shown here is derived from an EMBL/GenBank/DDBJ whole genome shotgun (WGS) entry which is preliminary data.</text>
</comment>
<evidence type="ECO:0000256" key="1">
    <source>
        <dbReference type="SAM" id="Phobius"/>
    </source>
</evidence>
<keyword evidence="1" id="KW-0472">Membrane</keyword>
<keyword evidence="1" id="KW-0812">Transmembrane</keyword>
<keyword evidence="3" id="KW-1185">Reference proteome</keyword>
<gene>
    <name evidence="2" type="ORF">HJC23_005765</name>
</gene>
<evidence type="ECO:0000313" key="2">
    <source>
        <dbReference type="EMBL" id="KAL3777258.1"/>
    </source>
</evidence>
<proteinExistence type="predicted"/>
<name>A0ABD3NNW6_9STRA</name>
<feature type="transmembrane region" description="Helical" evidence="1">
    <location>
        <begin position="121"/>
        <end position="141"/>
    </location>
</feature>